<dbReference type="Proteomes" id="UP000027135">
    <property type="component" value="Unassembled WGS sequence"/>
</dbReference>
<evidence type="ECO:0000256" key="1">
    <source>
        <dbReference type="ARBA" id="ARBA00004613"/>
    </source>
</evidence>
<keyword evidence="7" id="KW-0732">Signal</keyword>
<dbReference type="PROSITE" id="PS00514">
    <property type="entry name" value="FIBRINOGEN_C_1"/>
    <property type="match status" value="1"/>
</dbReference>
<comment type="subcellular location">
    <subcellularLocation>
        <location evidence="1">Secreted</location>
    </subcellularLocation>
</comment>
<feature type="region of interest" description="Disordered" evidence="6">
    <location>
        <begin position="45"/>
        <end position="101"/>
    </location>
</feature>
<evidence type="ECO:0000259" key="8">
    <source>
        <dbReference type="PROSITE" id="PS51406"/>
    </source>
</evidence>
<dbReference type="InterPro" id="IPR037579">
    <property type="entry name" value="FIB_ANG-like"/>
</dbReference>
<evidence type="ECO:0000313" key="10">
    <source>
        <dbReference type="Proteomes" id="UP000027135"/>
    </source>
</evidence>
<dbReference type="GO" id="GO:0034116">
    <property type="term" value="P:positive regulation of heterotypic cell-cell adhesion"/>
    <property type="evidence" value="ECO:0007669"/>
    <property type="project" value="TreeGrafter"/>
</dbReference>
<evidence type="ECO:0000256" key="4">
    <source>
        <dbReference type="ARBA" id="ARBA00023180"/>
    </source>
</evidence>
<feature type="compositionally biased region" description="Polar residues" evidence="6">
    <location>
        <begin position="91"/>
        <end position="100"/>
    </location>
</feature>
<evidence type="ECO:0000313" key="9">
    <source>
        <dbReference type="EMBL" id="KDR10365.1"/>
    </source>
</evidence>
<dbReference type="NCBIfam" id="NF040941">
    <property type="entry name" value="GGGWT_bact"/>
    <property type="match status" value="1"/>
</dbReference>
<evidence type="ECO:0000256" key="2">
    <source>
        <dbReference type="ARBA" id="ARBA00022525"/>
    </source>
</evidence>
<dbReference type="STRING" id="136037.A0A067QMF5"/>
<gene>
    <name evidence="9" type="ORF">L798_15766</name>
</gene>
<keyword evidence="2" id="KW-0964">Secreted</keyword>
<feature type="domain" description="Fibrinogen C-terminal" evidence="8">
    <location>
        <begin position="298"/>
        <end position="520"/>
    </location>
</feature>
<dbReference type="AlphaFoldDB" id="A0A067QMF5"/>
<organism evidence="9 10">
    <name type="scientific">Zootermopsis nevadensis</name>
    <name type="common">Dampwood termite</name>
    <dbReference type="NCBI Taxonomy" id="136037"/>
    <lineage>
        <taxon>Eukaryota</taxon>
        <taxon>Metazoa</taxon>
        <taxon>Ecdysozoa</taxon>
        <taxon>Arthropoda</taxon>
        <taxon>Hexapoda</taxon>
        <taxon>Insecta</taxon>
        <taxon>Pterygota</taxon>
        <taxon>Neoptera</taxon>
        <taxon>Polyneoptera</taxon>
        <taxon>Dictyoptera</taxon>
        <taxon>Blattodea</taxon>
        <taxon>Blattoidea</taxon>
        <taxon>Termitoidae</taxon>
        <taxon>Termopsidae</taxon>
        <taxon>Zootermopsis</taxon>
    </lineage>
</organism>
<dbReference type="OrthoDB" id="6350391at2759"/>
<accession>A0A067QMF5</accession>
<protein>
    <submittedName>
        <fullName evidence="9">Angiopoietin-related protein 1</fullName>
    </submittedName>
</protein>
<evidence type="ECO:0000256" key="7">
    <source>
        <dbReference type="SAM" id="SignalP"/>
    </source>
</evidence>
<dbReference type="InterPro" id="IPR002181">
    <property type="entry name" value="Fibrinogen_a/b/g_C_dom"/>
</dbReference>
<dbReference type="GO" id="GO:0030246">
    <property type="term" value="F:carbohydrate binding"/>
    <property type="evidence" value="ECO:0007669"/>
    <property type="project" value="UniProtKB-ARBA"/>
</dbReference>
<keyword evidence="4" id="KW-0325">Glycoprotein</keyword>
<dbReference type="GO" id="GO:0005201">
    <property type="term" value="F:extracellular matrix structural constituent"/>
    <property type="evidence" value="ECO:0007669"/>
    <property type="project" value="TreeGrafter"/>
</dbReference>
<dbReference type="GO" id="GO:0005577">
    <property type="term" value="C:fibrinogen complex"/>
    <property type="evidence" value="ECO:0007669"/>
    <property type="project" value="TreeGrafter"/>
</dbReference>
<dbReference type="SMART" id="SM00186">
    <property type="entry name" value="FBG"/>
    <property type="match status" value="1"/>
</dbReference>
<dbReference type="PROSITE" id="PS51406">
    <property type="entry name" value="FIBRINOGEN_C_2"/>
    <property type="match status" value="1"/>
</dbReference>
<sequence>MKIVHSVISVLLLSLMYVFIYAQNENKDRAQNSQFQLPSFNVAQKGRQGRRSARIRDTEGTAGLSEGTRNSVVQNASTLVLPSGSRDLDPSGTNPSTSEDGQLLDRAIQLLQRISDRMTALNALYEQQLRRLETLEYRLTKMEVQTQERNDGIKSELREVSQRVRQLDWQNSKMEAALEAIKIDTTGLKHGQDQIRGYQAGSERKVLDLAEDDLNNRLQMTMTAVSTIRAAIGHIKDDYDILKLNITKLSNMTSHMMGISGQFLTKQYFTNAMLDLKHESISPVKVLPQAQLASVNCPSDQALPRDCWEVQQQGHNISGIYRIKPALSSVPFFVYCQLETRGGGWTVVQNRYEGTVDFYRGWHDYKHGFGNIGGEFWLGLEKLHTLTNYKVTELLIELQDFNLEKSYALYSAFAIGTEVEGYSVSFLGSYEGDAGDSLVYHAGMKFSTYDMDHDNWHDGNCAESHTGAWWYNGCDTSNLNGRYLNGELPEMFEYQGMYWYDWHGPGYSLMKSRISVRSSKHSHSHLRVQDAKRTTNKTNKIQGKRKHPTVQTIYGNATRHREYGPRLNITEKSLKENLGKEDSPPINENTNGEFHHFTEYPESSSQYGSNTYDYQP</sequence>
<dbReference type="SUPFAM" id="SSF56496">
    <property type="entry name" value="Fibrinogen C-terminal domain-like"/>
    <property type="match status" value="1"/>
</dbReference>
<name>A0A067QMF5_ZOONE</name>
<feature type="compositionally biased region" description="Polar residues" evidence="6">
    <location>
        <begin position="601"/>
        <end position="616"/>
    </location>
</feature>
<dbReference type="InterPro" id="IPR036056">
    <property type="entry name" value="Fibrinogen-like_C"/>
</dbReference>
<proteinExistence type="predicted"/>
<dbReference type="OMA" id="NYAQAGE"/>
<dbReference type="GO" id="GO:0030674">
    <property type="term" value="F:protein-macromolecule adaptor activity"/>
    <property type="evidence" value="ECO:0007669"/>
    <property type="project" value="TreeGrafter"/>
</dbReference>
<dbReference type="Gene3D" id="3.90.215.10">
    <property type="entry name" value="Gamma Fibrinogen, chain A, domain 1"/>
    <property type="match status" value="1"/>
</dbReference>
<dbReference type="InterPro" id="IPR020837">
    <property type="entry name" value="Fibrinogen_CS"/>
</dbReference>
<feature type="signal peptide" evidence="7">
    <location>
        <begin position="1"/>
        <end position="22"/>
    </location>
</feature>
<dbReference type="PANTHER" id="PTHR47221">
    <property type="entry name" value="FIBRINOGEN ALPHA CHAIN"/>
    <property type="match status" value="1"/>
</dbReference>
<evidence type="ECO:0000256" key="6">
    <source>
        <dbReference type="SAM" id="MobiDB-lite"/>
    </source>
</evidence>
<keyword evidence="3" id="KW-1015">Disulfide bond</keyword>
<feature type="region of interest" description="Disordered" evidence="6">
    <location>
        <begin position="520"/>
        <end position="547"/>
    </location>
</feature>
<dbReference type="FunFam" id="3.90.215.10:FF:000001">
    <property type="entry name" value="Tenascin isoform 1"/>
    <property type="match status" value="1"/>
</dbReference>
<evidence type="ECO:0000256" key="3">
    <source>
        <dbReference type="ARBA" id="ARBA00023157"/>
    </source>
</evidence>
<feature type="compositionally biased region" description="Polar residues" evidence="6">
    <location>
        <begin position="67"/>
        <end position="80"/>
    </location>
</feature>
<dbReference type="CDD" id="cd00087">
    <property type="entry name" value="FReD"/>
    <property type="match status" value="1"/>
</dbReference>
<dbReference type="InterPro" id="IPR014716">
    <property type="entry name" value="Fibrinogen_a/b/g_C_1"/>
</dbReference>
<dbReference type="eggNOG" id="KOG2579">
    <property type="taxonomic scope" value="Eukaryota"/>
</dbReference>
<dbReference type="PANTHER" id="PTHR47221:SF5">
    <property type="entry name" value="FIBRINOGEN C-TERMINAL DOMAIN-CONTAINING PROTEIN"/>
    <property type="match status" value="1"/>
</dbReference>
<evidence type="ECO:0000256" key="5">
    <source>
        <dbReference type="ARBA" id="ARBA00053344"/>
    </source>
</evidence>
<comment type="function">
    <text evidence="5">Lectin involved in innate immunity. Agglutinates all types of human erythrocytes, Gram-positive and Gram-negative bacteria. Has a stronger agglutinating activity towards Gram-negative bacteria than towards Gram-positive bacteria. Specifically recognizes acetyl group-containing substances on agglutinated cells. The hemagglutinating activity was inhibited by EDTA, acetyl group-containing mono- and disaccharides, N-acetyl derivatives of amino acids, other acetyl group-containing substances, propionamide and benzamide. Enhances the antimicrobial activity of big defensin against Gram-positive bacteria but not against Gram-negative bacteria.</text>
</comment>
<reference evidence="9 10" key="1">
    <citation type="journal article" date="2014" name="Nat. Commun.">
        <title>Molecular traces of alternative social organization in a termite genome.</title>
        <authorList>
            <person name="Terrapon N."/>
            <person name="Li C."/>
            <person name="Robertson H.M."/>
            <person name="Ji L."/>
            <person name="Meng X."/>
            <person name="Booth W."/>
            <person name="Chen Z."/>
            <person name="Childers C.P."/>
            <person name="Glastad K.M."/>
            <person name="Gokhale K."/>
            <person name="Gowin J."/>
            <person name="Gronenberg W."/>
            <person name="Hermansen R.A."/>
            <person name="Hu H."/>
            <person name="Hunt B.G."/>
            <person name="Huylmans A.K."/>
            <person name="Khalil S.M."/>
            <person name="Mitchell R.D."/>
            <person name="Munoz-Torres M.C."/>
            <person name="Mustard J.A."/>
            <person name="Pan H."/>
            <person name="Reese J.T."/>
            <person name="Scharf M.E."/>
            <person name="Sun F."/>
            <person name="Vogel H."/>
            <person name="Xiao J."/>
            <person name="Yang W."/>
            <person name="Yang Z."/>
            <person name="Yang Z."/>
            <person name="Zhou J."/>
            <person name="Zhu J."/>
            <person name="Brent C.S."/>
            <person name="Elsik C.G."/>
            <person name="Goodisman M.A."/>
            <person name="Liberles D.A."/>
            <person name="Roe R.M."/>
            <person name="Vargo E.L."/>
            <person name="Vilcinskas A."/>
            <person name="Wang J."/>
            <person name="Bornberg-Bauer E."/>
            <person name="Korb J."/>
            <person name="Zhang G."/>
            <person name="Liebig J."/>
        </authorList>
    </citation>
    <scope>NUCLEOTIDE SEQUENCE [LARGE SCALE GENOMIC DNA]</scope>
    <source>
        <tissue evidence="9">Whole organism</tissue>
    </source>
</reference>
<feature type="region of interest" description="Disordered" evidence="6">
    <location>
        <begin position="575"/>
        <end position="616"/>
    </location>
</feature>
<dbReference type="Pfam" id="PF00147">
    <property type="entry name" value="Fibrinogen_C"/>
    <property type="match status" value="1"/>
</dbReference>
<dbReference type="InParanoid" id="A0A067QMF5"/>
<dbReference type="EMBL" id="KK853169">
    <property type="protein sequence ID" value="KDR10365.1"/>
    <property type="molecule type" value="Genomic_DNA"/>
</dbReference>
<feature type="chain" id="PRO_5001647720" evidence="7">
    <location>
        <begin position="23"/>
        <end position="616"/>
    </location>
</feature>
<keyword evidence="10" id="KW-1185">Reference proteome</keyword>